<reference evidence="2 3" key="1">
    <citation type="submission" date="2024-01" db="EMBL/GenBank/DDBJ databases">
        <authorList>
            <person name="Waweru B."/>
        </authorList>
    </citation>
    <scope>NUCLEOTIDE SEQUENCE [LARGE SCALE GENOMIC DNA]</scope>
</reference>
<feature type="compositionally biased region" description="Basic and acidic residues" evidence="1">
    <location>
        <begin position="286"/>
        <end position="306"/>
    </location>
</feature>
<evidence type="ECO:0000313" key="2">
    <source>
        <dbReference type="EMBL" id="CAK7356231.1"/>
    </source>
</evidence>
<name>A0AAV1SRB9_9ROSI</name>
<organism evidence="2 3">
    <name type="scientific">Dovyalis caffra</name>
    <dbReference type="NCBI Taxonomy" id="77055"/>
    <lineage>
        <taxon>Eukaryota</taxon>
        <taxon>Viridiplantae</taxon>
        <taxon>Streptophyta</taxon>
        <taxon>Embryophyta</taxon>
        <taxon>Tracheophyta</taxon>
        <taxon>Spermatophyta</taxon>
        <taxon>Magnoliopsida</taxon>
        <taxon>eudicotyledons</taxon>
        <taxon>Gunneridae</taxon>
        <taxon>Pentapetalae</taxon>
        <taxon>rosids</taxon>
        <taxon>fabids</taxon>
        <taxon>Malpighiales</taxon>
        <taxon>Salicaceae</taxon>
        <taxon>Flacourtieae</taxon>
        <taxon>Dovyalis</taxon>
    </lineage>
</organism>
<dbReference type="AlphaFoldDB" id="A0AAV1SRB9"/>
<dbReference type="PANTHER" id="PTHR35696:SF1">
    <property type="entry name" value="ELECTRON CARRIER_IRON ION-BINDING PROTEIN"/>
    <property type="match status" value="1"/>
</dbReference>
<dbReference type="Proteomes" id="UP001314170">
    <property type="component" value="Unassembled WGS sequence"/>
</dbReference>
<proteinExistence type="predicted"/>
<gene>
    <name evidence="2" type="ORF">DCAF_LOCUS26501</name>
</gene>
<keyword evidence="3" id="KW-1185">Reference proteome</keyword>
<comment type="caution">
    <text evidence="2">The sequence shown here is derived from an EMBL/GenBank/DDBJ whole genome shotgun (WGS) entry which is preliminary data.</text>
</comment>
<sequence>MAASSPVISNNSSDTGQTAISAAASVSFSAPPKTLRGLNKPKCIQCGNLGALISRAKVAAQELKIHAIFMLSLVEFGLLGARKEENLSHLKLAMQGCVHGKEAMGLASSCSMLVDSDIKGANRVVSGGDATSIFTHSAATADVGNFRFMSELLMQSHVDMDTVLKANATPDKTPVSSTPLFDLQPNEVPPAASSHRAASLRQLSSNFSQFNNLHSPLRSRKPLTRKEAAAINEWRFSKMKEFKDRNIEVENEAFDRYMYNISLLEEVFSLKSFREGSTEDGSFSSNHDHASAEADTEGKMVSEQKLKLRSNPSRTENFRKRLQQIVDGGLKKLQKVELNNGSVNNQNELDKRPEKAKSLRAERASALSDLIDRLNKARNEEDLKSCLEMKAQLYSQQMGSRTETKGVEVLKEQTARKDLAPQKELDYFSQKLFRTVEIDHEALTSIDAHFSSLEKIEDL</sequence>
<feature type="region of interest" description="Disordered" evidence="1">
    <location>
        <begin position="278"/>
        <end position="311"/>
    </location>
</feature>
<protein>
    <submittedName>
        <fullName evidence="2">Uncharacterized protein</fullName>
    </submittedName>
</protein>
<dbReference type="EMBL" id="CAWUPB010001197">
    <property type="protein sequence ID" value="CAK7356231.1"/>
    <property type="molecule type" value="Genomic_DNA"/>
</dbReference>
<dbReference type="PANTHER" id="PTHR35696">
    <property type="entry name" value="ELECTRON CARRIER/IRON ION-BINDING PROTEIN"/>
    <property type="match status" value="1"/>
</dbReference>
<evidence type="ECO:0000256" key="1">
    <source>
        <dbReference type="SAM" id="MobiDB-lite"/>
    </source>
</evidence>
<accession>A0AAV1SRB9</accession>
<evidence type="ECO:0000313" key="3">
    <source>
        <dbReference type="Proteomes" id="UP001314170"/>
    </source>
</evidence>